<dbReference type="GO" id="GO:0016020">
    <property type="term" value="C:membrane"/>
    <property type="evidence" value="ECO:0007669"/>
    <property type="project" value="UniProtKB-SubCell"/>
</dbReference>
<evidence type="ECO:0000256" key="3">
    <source>
        <dbReference type="ARBA" id="ARBA00022989"/>
    </source>
</evidence>
<keyword evidence="8" id="KW-1185">Reference proteome</keyword>
<feature type="transmembrane region" description="Helical" evidence="5">
    <location>
        <begin position="35"/>
        <end position="56"/>
    </location>
</feature>
<dbReference type="InterPro" id="IPR052954">
    <property type="entry name" value="GPCR-Ligand_Int"/>
</dbReference>
<organism evidence="7 8">
    <name type="scientific">Pinctada imbricata</name>
    <name type="common">Atlantic pearl-oyster</name>
    <name type="synonym">Pinctada martensii</name>
    <dbReference type="NCBI Taxonomy" id="66713"/>
    <lineage>
        <taxon>Eukaryota</taxon>
        <taxon>Metazoa</taxon>
        <taxon>Spiralia</taxon>
        <taxon>Lophotrochozoa</taxon>
        <taxon>Mollusca</taxon>
        <taxon>Bivalvia</taxon>
        <taxon>Autobranchia</taxon>
        <taxon>Pteriomorphia</taxon>
        <taxon>Pterioida</taxon>
        <taxon>Pterioidea</taxon>
        <taxon>Pteriidae</taxon>
        <taxon>Pinctada</taxon>
    </lineage>
</organism>
<evidence type="ECO:0000256" key="4">
    <source>
        <dbReference type="ARBA" id="ARBA00023136"/>
    </source>
</evidence>
<keyword evidence="3 5" id="KW-1133">Transmembrane helix</keyword>
<dbReference type="InterPro" id="IPR017452">
    <property type="entry name" value="GPCR_Rhodpsn_7TM"/>
</dbReference>
<feature type="transmembrane region" description="Helical" evidence="5">
    <location>
        <begin position="289"/>
        <end position="309"/>
    </location>
</feature>
<feature type="transmembrane region" description="Helical" evidence="5">
    <location>
        <begin position="245"/>
        <end position="269"/>
    </location>
</feature>
<evidence type="ECO:0000256" key="2">
    <source>
        <dbReference type="ARBA" id="ARBA00022692"/>
    </source>
</evidence>
<dbReference type="EMBL" id="VSWD01000012">
    <property type="protein sequence ID" value="KAK3085737.1"/>
    <property type="molecule type" value="Genomic_DNA"/>
</dbReference>
<evidence type="ECO:0000313" key="8">
    <source>
        <dbReference type="Proteomes" id="UP001186944"/>
    </source>
</evidence>
<dbReference type="Gene3D" id="1.20.1070.10">
    <property type="entry name" value="Rhodopsin 7-helix transmembrane proteins"/>
    <property type="match status" value="1"/>
</dbReference>
<dbReference type="Pfam" id="PF00001">
    <property type="entry name" value="7tm_1"/>
    <property type="match status" value="1"/>
</dbReference>
<comment type="caution">
    <text evidence="7">The sequence shown here is derived from an EMBL/GenBank/DDBJ whole genome shotgun (WGS) entry which is preliminary data.</text>
</comment>
<evidence type="ECO:0000256" key="5">
    <source>
        <dbReference type="SAM" id="Phobius"/>
    </source>
</evidence>
<gene>
    <name evidence="7" type="ORF">FSP39_008014</name>
</gene>
<accession>A0AA89BNV7</accession>
<feature type="transmembrane region" description="Helical" evidence="5">
    <location>
        <begin position="109"/>
        <end position="130"/>
    </location>
</feature>
<keyword evidence="2 5" id="KW-0812">Transmembrane</keyword>
<evidence type="ECO:0000256" key="1">
    <source>
        <dbReference type="ARBA" id="ARBA00004370"/>
    </source>
</evidence>
<feature type="transmembrane region" description="Helical" evidence="5">
    <location>
        <begin position="68"/>
        <end position="89"/>
    </location>
</feature>
<evidence type="ECO:0000259" key="6">
    <source>
        <dbReference type="PROSITE" id="PS50262"/>
    </source>
</evidence>
<proteinExistence type="predicted"/>
<dbReference type="Proteomes" id="UP001186944">
    <property type="component" value="Unassembled WGS sequence"/>
</dbReference>
<feature type="transmembrane region" description="Helical" evidence="5">
    <location>
        <begin position="202"/>
        <end position="224"/>
    </location>
</feature>
<feature type="transmembrane region" description="Helical" evidence="5">
    <location>
        <begin position="151"/>
        <end position="173"/>
    </location>
</feature>
<dbReference type="PANTHER" id="PTHR46641">
    <property type="entry name" value="FMRFAMIDE RECEPTOR-RELATED"/>
    <property type="match status" value="1"/>
</dbReference>
<sequence length="356" mass="41237">MTGENGTGVIYDRPKPNFPYQPSQELQNLDNIFQIYIPPVMIVLGSIGNLLTLAVMKRKSFQNASIGFYLIAYAISCLLTLYLLLGSEWLTKILKVKGIDERADWMCRLWQFIVRVFSYSGIWFVVAMLIDRYIVIWHPKRANALSSKFMAKFVVVIIFVGLVVISIHAMWTYELMPNSGCYMFHREDDIHAMIWPWVSAGFYSYIPLMLVFVFNVLILTGLCLKRPWKMHQSQENTSLLLSYTTIGLSMLYFILVLPATVMNIVNITYPPSWLQNQELMVQIHKAMYATHYMAWLNTTILFHVCIVFSRTFRKEFWEMLTSSLCLRHRSRIYELQTASCSSGAQLEETCAESTPL</sequence>
<name>A0AA89BNV7_PINIB</name>
<feature type="domain" description="G-protein coupled receptors family 1 profile" evidence="6">
    <location>
        <begin position="48"/>
        <end position="305"/>
    </location>
</feature>
<evidence type="ECO:0000313" key="7">
    <source>
        <dbReference type="EMBL" id="KAK3085737.1"/>
    </source>
</evidence>
<dbReference type="SUPFAM" id="SSF81321">
    <property type="entry name" value="Family A G protein-coupled receptor-like"/>
    <property type="match status" value="1"/>
</dbReference>
<dbReference type="GO" id="GO:0004930">
    <property type="term" value="F:G protein-coupled receptor activity"/>
    <property type="evidence" value="ECO:0007669"/>
    <property type="project" value="InterPro"/>
</dbReference>
<keyword evidence="4 5" id="KW-0472">Membrane</keyword>
<comment type="subcellular location">
    <subcellularLocation>
        <location evidence="1">Membrane</location>
    </subcellularLocation>
</comment>
<dbReference type="PANTHER" id="PTHR46641:SF25">
    <property type="entry name" value="CNMAMIDE RECEPTOR-RELATED"/>
    <property type="match status" value="1"/>
</dbReference>
<reference evidence="7" key="1">
    <citation type="submission" date="2019-08" db="EMBL/GenBank/DDBJ databases">
        <title>The improved chromosome-level genome for the pearl oyster Pinctada fucata martensii using PacBio sequencing and Hi-C.</title>
        <authorList>
            <person name="Zheng Z."/>
        </authorList>
    </citation>
    <scope>NUCLEOTIDE SEQUENCE</scope>
    <source>
        <strain evidence="7">ZZ-2019</strain>
        <tissue evidence="7">Adductor muscle</tissue>
    </source>
</reference>
<dbReference type="PROSITE" id="PS50262">
    <property type="entry name" value="G_PROTEIN_RECEP_F1_2"/>
    <property type="match status" value="1"/>
</dbReference>
<protein>
    <recommendedName>
        <fullName evidence="6">G-protein coupled receptors family 1 profile domain-containing protein</fullName>
    </recommendedName>
</protein>
<dbReference type="AlphaFoldDB" id="A0AA89BNV7"/>
<dbReference type="InterPro" id="IPR000276">
    <property type="entry name" value="GPCR_Rhodpsn"/>
</dbReference>